<comment type="caution">
    <text evidence="2">The sequence shown here is derived from an EMBL/GenBank/DDBJ whole genome shotgun (WGS) entry which is preliminary data.</text>
</comment>
<dbReference type="EMBL" id="JAVXUP010000988">
    <property type="protein sequence ID" value="KAK3017632.1"/>
    <property type="molecule type" value="Genomic_DNA"/>
</dbReference>
<organism evidence="2 3">
    <name type="scientific">Escallonia herrerae</name>
    <dbReference type="NCBI Taxonomy" id="1293975"/>
    <lineage>
        <taxon>Eukaryota</taxon>
        <taxon>Viridiplantae</taxon>
        <taxon>Streptophyta</taxon>
        <taxon>Embryophyta</taxon>
        <taxon>Tracheophyta</taxon>
        <taxon>Spermatophyta</taxon>
        <taxon>Magnoliopsida</taxon>
        <taxon>eudicotyledons</taxon>
        <taxon>Gunneridae</taxon>
        <taxon>Pentapetalae</taxon>
        <taxon>asterids</taxon>
        <taxon>campanulids</taxon>
        <taxon>Escalloniales</taxon>
        <taxon>Escalloniaceae</taxon>
        <taxon>Escallonia</taxon>
    </lineage>
</organism>
<reference evidence="2" key="1">
    <citation type="submission" date="2022-12" db="EMBL/GenBank/DDBJ databases">
        <title>Draft genome assemblies for two species of Escallonia (Escalloniales).</title>
        <authorList>
            <person name="Chanderbali A."/>
            <person name="Dervinis C."/>
            <person name="Anghel I."/>
            <person name="Soltis D."/>
            <person name="Soltis P."/>
            <person name="Zapata F."/>
        </authorList>
    </citation>
    <scope>NUCLEOTIDE SEQUENCE</scope>
    <source>
        <strain evidence="2">UCBG64.0493</strain>
        <tissue evidence="2">Leaf</tissue>
    </source>
</reference>
<dbReference type="Pfam" id="PF22486">
    <property type="entry name" value="MATH_2"/>
    <property type="match status" value="2"/>
</dbReference>
<protein>
    <recommendedName>
        <fullName evidence="1">MATH domain-containing protein</fullName>
    </recommendedName>
</protein>
<proteinExistence type="predicted"/>
<dbReference type="SUPFAM" id="SSF49599">
    <property type="entry name" value="TRAF domain-like"/>
    <property type="match status" value="2"/>
</dbReference>
<feature type="domain" description="MATH" evidence="1">
    <location>
        <begin position="245"/>
        <end position="375"/>
    </location>
</feature>
<dbReference type="InterPro" id="IPR008974">
    <property type="entry name" value="TRAF-like"/>
</dbReference>
<dbReference type="InterPro" id="IPR002083">
    <property type="entry name" value="MATH/TRAF_dom"/>
</dbReference>
<dbReference type="SMART" id="SM00061">
    <property type="entry name" value="MATH"/>
    <property type="match status" value="2"/>
</dbReference>
<dbReference type="Gene3D" id="2.60.210.10">
    <property type="entry name" value="Apoptosis, Tumor Necrosis Factor Receptor Associated Protein 2, Chain A"/>
    <property type="match status" value="2"/>
</dbReference>
<dbReference type="AlphaFoldDB" id="A0AA88W0K1"/>
<accession>A0AA88W0K1</accession>
<evidence type="ECO:0000259" key="1">
    <source>
        <dbReference type="PROSITE" id="PS50144"/>
    </source>
</evidence>
<dbReference type="CDD" id="cd00121">
    <property type="entry name" value="MATH"/>
    <property type="match status" value="2"/>
</dbReference>
<feature type="domain" description="MATH" evidence="1">
    <location>
        <begin position="90"/>
        <end position="225"/>
    </location>
</feature>
<dbReference type="PANTHER" id="PTHR46162:SF40">
    <property type="entry name" value="TRAF-LIKE FAMILY PROTEIN"/>
    <property type="match status" value="1"/>
</dbReference>
<sequence>MEGGMERSSAEQIKEMVECPPSVDSRLNEVNSRVQDLNLSIGTIGNNIEMLLRGTEKLTRRLEEKDGNKPQISSSTTQAGVVGMLQDVSSVQYKMEIENFSVLQRSKLEKYESNLFDAYDHKWRLSLYPNGNTKRGGEGYLSLYLEIAETETLPVGWEVHINMKMLVYDHNQDKYLAFQDAIGSIKRFHRLKTEWGLAKLIRLDTFNDASNGFLIEDSCVIGVELFLVLDTAKGESISLVKDLKQNTHTWRIDGFSETRDEKLWSEEFVVGGPGGDYIWFICLYPNGAHNAKGKFISLYLYLGAYSKVPEGGKVYAEYKLRIKNPKGKQHYVKEGRYWFTCQKYSEGEKSEAFIDYPSLKSDFLFNDSLIVEAEIMTVCLIKGLN</sequence>
<evidence type="ECO:0000313" key="3">
    <source>
        <dbReference type="Proteomes" id="UP001188597"/>
    </source>
</evidence>
<dbReference type="PROSITE" id="PS50144">
    <property type="entry name" value="MATH"/>
    <property type="match status" value="2"/>
</dbReference>
<dbReference type="Proteomes" id="UP001188597">
    <property type="component" value="Unassembled WGS sequence"/>
</dbReference>
<evidence type="ECO:0000313" key="2">
    <source>
        <dbReference type="EMBL" id="KAK3017632.1"/>
    </source>
</evidence>
<name>A0AA88W0K1_9ASTE</name>
<keyword evidence="3" id="KW-1185">Reference proteome</keyword>
<gene>
    <name evidence="2" type="ORF">RJ639_003658</name>
</gene>
<dbReference type="PANTHER" id="PTHR46162">
    <property type="entry name" value="TRAF-LIKE FAMILY PROTEIN"/>
    <property type="match status" value="1"/>
</dbReference>